<evidence type="ECO:0000313" key="16">
    <source>
        <dbReference type="EMBL" id="TBU30137.1"/>
    </source>
</evidence>
<dbReference type="PANTHER" id="PTHR46300">
    <property type="entry name" value="P450, PUTATIVE (EUROFUNG)-RELATED-RELATED"/>
    <property type="match status" value="1"/>
</dbReference>
<keyword evidence="15" id="KW-0732">Signal</keyword>
<evidence type="ECO:0000256" key="10">
    <source>
        <dbReference type="ARBA" id="ARBA00023004"/>
    </source>
</evidence>
<comment type="cofactor">
    <cofactor evidence="1 13">
        <name>heme</name>
        <dbReference type="ChEBI" id="CHEBI:30413"/>
    </cofactor>
</comment>
<evidence type="ECO:0000256" key="12">
    <source>
        <dbReference type="ARBA" id="ARBA00023136"/>
    </source>
</evidence>
<keyword evidence="7 13" id="KW-0479">Metal-binding</keyword>
<protein>
    <submittedName>
        <fullName evidence="16">Cytochrome P450 98A3</fullName>
    </submittedName>
</protein>
<comment type="subcellular location">
    <subcellularLocation>
        <location evidence="2">Membrane</location>
        <topology evidence="2">Single-pass membrane protein</topology>
    </subcellularLocation>
</comment>
<feature type="signal peptide" evidence="15">
    <location>
        <begin position="1"/>
        <end position="21"/>
    </location>
</feature>
<name>A0A4Q9MS99_9APHY</name>
<evidence type="ECO:0000256" key="11">
    <source>
        <dbReference type="ARBA" id="ARBA00023033"/>
    </source>
</evidence>
<evidence type="ECO:0000256" key="7">
    <source>
        <dbReference type="ARBA" id="ARBA00022723"/>
    </source>
</evidence>
<dbReference type="GO" id="GO:0005506">
    <property type="term" value="F:iron ion binding"/>
    <property type="evidence" value="ECO:0007669"/>
    <property type="project" value="InterPro"/>
</dbReference>
<dbReference type="EMBL" id="ML143408">
    <property type="protein sequence ID" value="TBU30137.1"/>
    <property type="molecule type" value="Genomic_DNA"/>
</dbReference>
<dbReference type="InterPro" id="IPR001128">
    <property type="entry name" value="Cyt_P450"/>
</dbReference>
<accession>A0A4Q9MS99</accession>
<reference evidence="16" key="1">
    <citation type="submission" date="2019-01" db="EMBL/GenBank/DDBJ databases">
        <title>Draft genome sequences of three monokaryotic isolates of the white-rot basidiomycete fungus Dichomitus squalens.</title>
        <authorList>
            <consortium name="DOE Joint Genome Institute"/>
            <person name="Lopez S.C."/>
            <person name="Andreopoulos B."/>
            <person name="Pangilinan J."/>
            <person name="Lipzen A."/>
            <person name="Riley R."/>
            <person name="Ahrendt S."/>
            <person name="Ng V."/>
            <person name="Barry K."/>
            <person name="Daum C."/>
            <person name="Grigoriev I.V."/>
            <person name="Hilden K.S."/>
            <person name="Makela M.R."/>
            <person name="de Vries R.P."/>
        </authorList>
    </citation>
    <scope>NUCLEOTIDE SEQUENCE [LARGE SCALE GENOMIC DNA]</scope>
    <source>
        <strain evidence="16">OM18370.1</strain>
    </source>
</reference>
<evidence type="ECO:0000256" key="1">
    <source>
        <dbReference type="ARBA" id="ARBA00001971"/>
    </source>
</evidence>
<comment type="pathway">
    <text evidence="3">Secondary metabolite biosynthesis.</text>
</comment>
<dbReference type="GO" id="GO:0004497">
    <property type="term" value="F:monooxygenase activity"/>
    <property type="evidence" value="ECO:0007669"/>
    <property type="project" value="UniProtKB-KW"/>
</dbReference>
<dbReference type="InterPro" id="IPR036396">
    <property type="entry name" value="Cyt_P450_sf"/>
</dbReference>
<keyword evidence="10 13" id="KW-0408">Iron</keyword>
<dbReference type="InterPro" id="IPR017972">
    <property type="entry name" value="Cyt_P450_CS"/>
</dbReference>
<feature type="binding site" description="axial binding residue" evidence="13">
    <location>
        <position position="436"/>
    </location>
    <ligand>
        <name>heme</name>
        <dbReference type="ChEBI" id="CHEBI:30413"/>
    </ligand>
    <ligandPart>
        <name>Fe</name>
        <dbReference type="ChEBI" id="CHEBI:18248"/>
    </ligandPart>
</feature>
<dbReference type="SUPFAM" id="SSF48264">
    <property type="entry name" value="Cytochrome P450"/>
    <property type="match status" value="1"/>
</dbReference>
<dbReference type="InterPro" id="IPR050364">
    <property type="entry name" value="Cytochrome_P450_fung"/>
</dbReference>
<proteinExistence type="inferred from homology"/>
<keyword evidence="6" id="KW-0812">Transmembrane</keyword>
<dbReference type="Proteomes" id="UP000292957">
    <property type="component" value="Unassembled WGS sequence"/>
</dbReference>
<dbReference type="PROSITE" id="PS00086">
    <property type="entry name" value="CYTOCHROME_P450"/>
    <property type="match status" value="1"/>
</dbReference>
<evidence type="ECO:0000256" key="9">
    <source>
        <dbReference type="ARBA" id="ARBA00023002"/>
    </source>
</evidence>
<evidence type="ECO:0000256" key="3">
    <source>
        <dbReference type="ARBA" id="ARBA00005179"/>
    </source>
</evidence>
<dbReference type="PRINTS" id="PR00463">
    <property type="entry name" value="EP450I"/>
</dbReference>
<evidence type="ECO:0000256" key="4">
    <source>
        <dbReference type="ARBA" id="ARBA00010617"/>
    </source>
</evidence>
<dbReference type="GO" id="GO:0016705">
    <property type="term" value="F:oxidoreductase activity, acting on paired donors, with incorporation or reduction of molecular oxygen"/>
    <property type="evidence" value="ECO:0007669"/>
    <property type="project" value="InterPro"/>
</dbReference>
<dbReference type="PANTHER" id="PTHR46300:SF7">
    <property type="entry name" value="P450, PUTATIVE (EUROFUNG)-RELATED"/>
    <property type="match status" value="1"/>
</dbReference>
<keyword evidence="8" id="KW-1133">Transmembrane helix</keyword>
<evidence type="ECO:0000256" key="5">
    <source>
        <dbReference type="ARBA" id="ARBA00022617"/>
    </source>
</evidence>
<dbReference type="Gene3D" id="1.10.630.10">
    <property type="entry name" value="Cytochrome P450"/>
    <property type="match status" value="1"/>
</dbReference>
<keyword evidence="5 13" id="KW-0349">Heme</keyword>
<evidence type="ECO:0000256" key="13">
    <source>
        <dbReference type="PIRSR" id="PIRSR602401-1"/>
    </source>
</evidence>
<evidence type="ECO:0000256" key="6">
    <source>
        <dbReference type="ARBA" id="ARBA00022692"/>
    </source>
</evidence>
<dbReference type="PRINTS" id="PR00385">
    <property type="entry name" value="P450"/>
</dbReference>
<dbReference type="GO" id="GO:0016020">
    <property type="term" value="C:membrane"/>
    <property type="evidence" value="ECO:0007669"/>
    <property type="project" value="UniProtKB-SubCell"/>
</dbReference>
<keyword evidence="11 14" id="KW-0503">Monooxygenase</keyword>
<dbReference type="GO" id="GO:0020037">
    <property type="term" value="F:heme binding"/>
    <property type="evidence" value="ECO:0007669"/>
    <property type="project" value="InterPro"/>
</dbReference>
<evidence type="ECO:0000256" key="15">
    <source>
        <dbReference type="SAM" id="SignalP"/>
    </source>
</evidence>
<dbReference type="CDD" id="cd11065">
    <property type="entry name" value="CYP64-like"/>
    <property type="match status" value="1"/>
</dbReference>
<dbReference type="Pfam" id="PF00067">
    <property type="entry name" value="p450"/>
    <property type="match status" value="1"/>
</dbReference>
<comment type="similarity">
    <text evidence="4 14">Belongs to the cytochrome P450 family.</text>
</comment>
<dbReference type="InterPro" id="IPR002401">
    <property type="entry name" value="Cyt_P450_E_grp-I"/>
</dbReference>
<evidence type="ECO:0000256" key="14">
    <source>
        <dbReference type="RuleBase" id="RU000461"/>
    </source>
</evidence>
<evidence type="ECO:0000256" key="2">
    <source>
        <dbReference type="ARBA" id="ARBA00004167"/>
    </source>
</evidence>
<keyword evidence="12" id="KW-0472">Membrane</keyword>
<organism evidence="16">
    <name type="scientific">Dichomitus squalens</name>
    <dbReference type="NCBI Taxonomy" id="114155"/>
    <lineage>
        <taxon>Eukaryota</taxon>
        <taxon>Fungi</taxon>
        <taxon>Dikarya</taxon>
        <taxon>Basidiomycota</taxon>
        <taxon>Agaricomycotina</taxon>
        <taxon>Agaricomycetes</taxon>
        <taxon>Polyporales</taxon>
        <taxon>Polyporaceae</taxon>
        <taxon>Dichomitus</taxon>
    </lineage>
</organism>
<feature type="chain" id="PRO_5020907351" evidence="15">
    <location>
        <begin position="22"/>
        <end position="527"/>
    </location>
</feature>
<gene>
    <name evidence="16" type="ORF">BD311DRAFT_777100</name>
</gene>
<dbReference type="AlphaFoldDB" id="A0A4Q9MS99"/>
<evidence type="ECO:0000256" key="8">
    <source>
        <dbReference type="ARBA" id="ARBA00022989"/>
    </source>
</evidence>
<keyword evidence="9 14" id="KW-0560">Oxidoreductase</keyword>
<sequence>MPVWLWNATIGIIILATAVRSRRKRNTHLPPGPTPFPIIGNILDFPREHLGREFADLTKTFGDVVHLSVLGQSTVVLGSQKAAYTLLDKRSANYSHRPVSVMVPLVGYEWLFALMNDGQRWRQHRRAVHPTLTPEIIREYQPILSKVARRFVRSILRSPQDLALHIRFTFAAIAMEVVYGIEIREAHNKYFKMVERMAEVGEAILMPGRFPVEAFPALLYLPSWFPGGGFKNFAANAKRDILYIVDHLFETAKIAMRDGDTSGSIVSHILGASEDEDAQLEQMCKEVAGTLYVGTYFKLTNATMEAFFLAMALYPQAQEKAQAELDAVVGAERLPEFSDRPSLPYINALVQELLRWYPVTPIGVPHRVVADDEYNGYVIPGGATIFVNVWAILRDPDVYPDPEDFKPERFLNSRGEFDVGERDPAEILFGFGRRVCPGRHLAQATLFILCACVLAAFKIERPVDEHGAPKEIKREATDANVISLVVSRSCSLSFIEVHLDRHPKVHRYTMQPRSSKLQQYLGLAQDD</sequence>
<dbReference type="OrthoDB" id="2730913at2759"/>